<dbReference type="Proteomes" id="UP000886501">
    <property type="component" value="Unassembled WGS sequence"/>
</dbReference>
<protein>
    <submittedName>
        <fullName evidence="1">Uncharacterized protein</fullName>
    </submittedName>
</protein>
<keyword evidence="2" id="KW-1185">Reference proteome</keyword>
<dbReference type="EMBL" id="MU117961">
    <property type="protein sequence ID" value="KAF9654231.1"/>
    <property type="molecule type" value="Genomic_DNA"/>
</dbReference>
<reference evidence="1" key="1">
    <citation type="submission" date="2019-10" db="EMBL/GenBank/DDBJ databases">
        <authorList>
            <consortium name="DOE Joint Genome Institute"/>
            <person name="Kuo A."/>
            <person name="Miyauchi S."/>
            <person name="Kiss E."/>
            <person name="Drula E."/>
            <person name="Kohler A."/>
            <person name="Sanchez-Garcia M."/>
            <person name="Andreopoulos B."/>
            <person name="Barry K.W."/>
            <person name="Bonito G."/>
            <person name="Buee M."/>
            <person name="Carver A."/>
            <person name="Chen C."/>
            <person name="Cichocki N."/>
            <person name="Clum A."/>
            <person name="Culley D."/>
            <person name="Crous P.W."/>
            <person name="Fauchery L."/>
            <person name="Girlanda M."/>
            <person name="Hayes R."/>
            <person name="Keri Z."/>
            <person name="Labutti K."/>
            <person name="Lipzen A."/>
            <person name="Lombard V."/>
            <person name="Magnuson J."/>
            <person name="Maillard F."/>
            <person name="Morin E."/>
            <person name="Murat C."/>
            <person name="Nolan M."/>
            <person name="Ohm R."/>
            <person name="Pangilinan J."/>
            <person name="Pereira M."/>
            <person name="Perotto S."/>
            <person name="Peter M."/>
            <person name="Riley R."/>
            <person name="Sitrit Y."/>
            <person name="Stielow B."/>
            <person name="Szollosi G."/>
            <person name="Zifcakova L."/>
            <person name="Stursova M."/>
            <person name="Spatafora J.W."/>
            <person name="Tedersoo L."/>
            <person name="Vaario L.-M."/>
            <person name="Yamada A."/>
            <person name="Yan M."/>
            <person name="Wang P."/>
            <person name="Xu J."/>
            <person name="Bruns T."/>
            <person name="Baldrian P."/>
            <person name="Vilgalys R."/>
            <person name="Henrissat B."/>
            <person name="Grigoriev I.V."/>
            <person name="Hibbett D."/>
            <person name="Nagy L.G."/>
            <person name="Martin F.M."/>
        </authorList>
    </citation>
    <scope>NUCLEOTIDE SEQUENCE</scope>
    <source>
        <strain evidence="1">P2</strain>
    </source>
</reference>
<reference evidence="1" key="2">
    <citation type="journal article" date="2020" name="Nat. Commun.">
        <title>Large-scale genome sequencing of mycorrhizal fungi provides insights into the early evolution of symbiotic traits.</title>
        <authorList>
            <person name="Miyauchi S."/>
            <person name="Kiss E."/>
            <person name="Kuo A."/>
            <person name="Drula E."/>
            <person name="Kohler A."/>
            <person name="Sanchez-Garcia M."/>
            <person name="Morin E."/>
            <person name="Andreopoulos B."/>
            <person name="Barry K.W."/>
            <person name="Bonito G."/>
            <person name="Buee M."/>
            <person name="Carver A."/>
            <person name="Chen C."/>
            <person name="Cichocki N."/>
            <person name="Clum A."/>
            <person name="Culley D."/>
            <person name="Crous P.W."/>
            <person name="Fauchery L."/>
            <person name="Girlanda M."/>
            <person name="Hayes R.D."/>
            <person name="Keri Z."/>
            <person name="LaButti K."/>
            <person name="Lipzen A."/>
            <person name="Lombard V."/>
            <person name="Magnuson J."/>
            <person name="Maillard F."/>
            <person name="Murat C."/>
            <person name="Nolan M."/>
            <person name="Ohm R.A."/>
            <person name="Pangilinan J."/>
            <person name="Pereira M.F."/>
            <person name="Perotto S."/>
            <person name="Peter M."/>
            <person name="Pfister S."/>
            <person name="Riley R."/>
            <person name="Sitrit Y."/>
            <person name="Stielow J.B."/>
            <person name="Szollosi G."/>
            <person name="Zifcakova L."/>
            <person name="Stursova M."/>
            <person name="Spatafora J.W."/>
            <person name="Tedersoo L."/>
            <person name="Vaario L.M."/>
            <person name="Yamada A."/>
            <person name="Yan M."/>
            <person name="Wang P."/>
            <person name="Xu J."/>
            <person name="Bruns T."/>
            <person name="Baldrian P."/>
            <person name="Vilgalys R."/>
            <person name="Dunand C."/>
            <person name="Henrissat B."/>
            <person name="Grigoriev I.V."/>
            <person name="Hibbett D."/>
            <person name="Nagy L.G."/>
            <person name="Martin F.M."/>
        </authorList>
    </citation>
    <scope>NUCLEOTIDE SEQUENCE</scope>
    <source>
        <strain evidence="1">P2</strain>
    </source>
</reference>
<accession>A0ACB6ZX57</accession>
<organism evidence="1 2">
    <name type="scientific">Thelephora ganbajun</name>
    <name type="common">Ganba fungus</name>
    <dbReference type="NCBI Taxonomy" id="370292"/>
    <lineage>
        <taxon>Eukaryota</taxon>
        <taxon>Fungi</taxon>
        <taxon>Dikarya</taxon>
        <taxon>Basidiomycota</taxon>
        <taxon>Agaricomycotina</taxon>
        <taxon>Agaricomycetes</taxon>
        <taxon>Thelephorales</taxon>
        <taxon>Thelephoraceae</taxon>
        <taxon>Thelephora</taxon>
    </lineage>
</organism>
<comment type="caution">
    <text evidence="1">The sequence shown here is derived from an EMBL/GenBank/DDBJ whole genome shotgun (WGS) entry which is preliminary data.</text>
</comment>
<sequence length="542" mass="59429">MPTVLTNNPPTPRRSSNIPQTTSGTKPGPSGVQQQNTTGTRSLDEAVDQVLMKAKSPLGEGEVRRVVETLEKMLDHKYPIAMCTRRRCFQSDIEKLGESPVSSGGFSDVWPGVHEGEKAVAIKVIRHYESDDAQKIKKAGHFDLFLARSTLTVYRTSVERSSPGSGNILVSEDGRACLADVGLARVAGDSGSTTQRGSPTKKSDIHSIVITVYEVLTDRIPFYEYKDLVAMLHITQGAMTTSRWKEEPTERPTVDYILEVLKMAAEQWNRRAFYLSPSDDWSSTLSAEESDSSESEDEPFMTNSRLQSPPHSPLLALTPFVLPPSTTWIVEAPEFIHAASEKEGMQPTFTRAPKEEEPRSTSVTSREDGVKPMLVGLPREEEHKSISATPKEAEIWPVPAGLPKEESMLIPATSKKEGADPVSISSPREVSFEPTPTTPRKEKTSPVPVRLSRDEEPAGTGLNHQPPPPAPNSDLTTKRVIAKARDLVDELKTALESIAADPYNTAGEVTPNGMAFLYDPPPLPNSPFHLATSKSWQDSLET</sequence>
<gene>
    <name evidence="1" type="ORF">BDM02DRAFT_3182057</name>
</gene>
<name>A0ACB6ZX57_THEGA</name>
<evidence type="ECO:0000313" key="2">
    <source>
        <dbReference type="Proteomes" id="UP000886501"/>
    </source>
</evidence>
<proteinExistence type="predicted"/>
<evidence type="ECO:0000313" key="1">
    <source>
        <dbReference type="EMBL" id="KAF9654231.1"/>
    </source>
</evidence>